<protein>
    <submittedName>
        <fullName evidence="1">Uncharacterized protein</fullName>
    </submittedName>
</protein>
<organism evidence="1 2">
    <name type="scientific">Bacillus phage BC-5</name>
    <dbReference type="NCBI Taxonomy" id="3020389"/>
    <lineage>
        <taxon>Viruses</taxon>
        <taxon>Duplodnaviria</taxon>
        <taxon>Heunggongvirae</taxon>
        <taxon>Uroviricota</taxon>
        <taxon>Caudoviricetes</taxon>
        <taxon>Salasmaviridae</taxon>
        <taxon>Northropvirinae</taxon>
        <taxon>Hemphillvirus</taxon>
        <taxon>Hemphillvirus bece5</taxon>
    </lineage>
</organism>
<proteinExistence type="predicted"/>
<reference evidence="1" key="1">
    <citation type="submission" date="2023-01" db="EMBL/GenBank/DDBJ databases">
        <authorList>
            <person name="Liu Y."/>
            <person name="Sun Z."/>
        </authorList>
    </citation>
    <scope>NUCLEOTIDE SEQUENCE</scope>
</reference>
<dbReference type="Proteomes" id="UP001219433">
    <property type="component" value="Segment"/>
</dbReference>
<dbReference type="EMBL" id="OQ187816">
    <property type="protein sequence ID" value="WCR32937.1"/>
    <property type="molecule type" value="Genomic_DNA"/>
</dbReference>
<keyword evidence="2" id="KW-1185">Reference proteome</keyword>
<evidence type="ECO:0000313" key="2">
    <source>
        <dbReference type="Proteomes" id="UP001219433"/>
    </source>
</evidence>
<name>A0AAF0BYD4_9CAUD</name>
<sequence length="54" mass="6436">MKSHIDYLSAKWIHYNEGDITDDQMFFLITMISKRTNIDFLDLLVIIQEVKQCT</sequence>
<accession>A0AAF0BYD4</accession>
<gene>
    <name evidence="1" type="ORF">BC5_0024</name>
</gene>
<evidence type="ECO:0000313" key="1">
    <source>
        <dbReference type="EMBL" id="WCR32937.1"/>
    </source>
</evidence>